<dbReference type="RefSeq" id="WP_203885636.1">
    <property type="nucleotide sequence ID" value="NZ_BAABHH010000003.1"/>
</dbReference>
<dbReference type="InterPro" id="IPR002220">
    <property type="entry name" value="DapA-like"/>
</dbReference>
<dbReference type="SUPFAM" id="SSF51569">
    <property type="entry name" value="Aldolase"/>
    <property type="match status" value="1"/>
</dbReference>
<dbReference type="PANTHER" id="PTHR12128">
    <property type="entry name" value="DIHYDRODIPICOLINATE SYNTHASE"/>
    <property type="match status" value="1"/>
</dbReference>
<protein>
    <submittedName>
        <fullName evidence="5">Dihydrodipicolinate synthase family protein</fullName>
    </submittedName>
</protein>
<proteinExistence type="inferred from homology"/>
<evidence type="ECO:0000256" key="1">
    <source>
        <dbReference type="ARBA" id="ARBA00023239"/>
    </source>
</evidence>
<sequence length="301" mass="31874">MTTPTRPWRGVHVAAALPFNDDLSVDYAGFAEHVRFLAAGGCDGVVPNGSLGEYQTLTPEERARVVETAVQAAPAGFGVMPGVAAYGALEARRWAEQAAAAGATSVLLLPPNAYRAGREAVVGHYREVAKAGLPIVAYNNPIDTKVDLTPGLLAELFHEGLIVAVKEFSGDVRRAYEIAEQAPGLDLLVGADDVLLELGVAGAVGWIAGYPNAFPESTSALYRLVTSGDAADIAEALPMYRDLHPLLRWDSRTEFVQSIKLSMDVAGRKGGACRPPRLPLPSEQADRIAADTEAVLAKGYK</sequence>
<evidence type="ECO:0000313" key="6">
    <source>
        <dbReference type="Proteomes" id="UP000630097"/>
    </source>
</evidence>
<keyword evidence="6" id="KW-1185">Reference proteome</keyword>
<feature type="active site" description="Schiff-base intermediate with substrate" evidence="3">
    <location>
        <position position="166"/>
    </location>
</feature>
<comment type="similarity">
    <text evidence="2">Belongs to the DapA family.</text>
</comment>
<dbReference type="SMART" id="SM01130">
    <property type="entry name" value="DHDPS"/>
    <property type="match status" value="1"/>
</dbReference>
<dbReference type="CDD" id="cd00408">
    <property type="entry name" value="DHDPS-like"/>
    <property type="match status" value="1"/>
</dbReference>
<dbReference type="InterPro" id="IPR013785">
    <property type="entry name" value="Aldolase_TIM"/>
</dbReference>
<evidence type="ECO:0000313" key="5">
    <source>
        <dbReference type="EMBL" id="GIG82288.1"/>
    </source>
</evidence>
<dbReference type="GO" id="GO:0008840">
    <property type="term" value="F:4-hydroxy-tetrahydrodipicolinate synthase activity"/>
    <property type="evidence" value="ECO:0007669"/>
    <property type="project" value="TreeGrafter"/>
</dbReference>
<accession>A0A8J3V933</accession>
<feature type="active site" description="Proton donor/acceptor" evidence="3">
    <location>
        <position position="138"/>
    </location>
</feature>
<dbReference type="AlphaFoldDB" id="A0A8J3V933"/>
<keyword evidence="1 2" id="KW-0456">Lyase</keyword>
<reference evidence="5 6" key="1">
    <citation type="submission" date="2021-01" db="EMBL/GenBank/DDBJ databases">
        <title>Whole genome shotgun sequence of Planotetraspora kaengkrachanensis NBRC 104272.</title>
        <authorList>
            <person name="Komaki H."/>
            <person name="Tamura T."/>
        </authorList>
    </citation>
    <scope>NUCLEOTIDE SEQUENCE [LARGE SCALE GENOMIC DNA]</scope>
    <source>
        <strain evidence="5 6">NBRC 104272</strain>
    </source>
</reference>
<dbReference type="Gene3D" id="3.20.20.70">
    <property type="entry name" value="Aldolase class I"/>
    <property type="match status" value="1"/>
</dbReference>
<dbReference type="Pfam" id="PF00701">
    <property type="entry name" value="DHDPS"/>
    <property type="match status" value="1"/>
</dbReference>
<feature type="binding site" evidence="4">
    <location>
        <position position="207"/>
    </location>
    <ligand>
        <name>pyruvate</name>
        <dbReference type="ChEBI" id="CHEBI:15361"/>
    </ligand>
</feature>
<name>A0A8J3V933_9ACTN</name>
<organism evidence="5 6">
    <name type="scientific">Planotetraspora kaengkrachanensis</name>
    <dbReference type="NCBI Taxonomy" id="575193"/>
    <lineage>
        <taxon>Bacteria</taxon>
        <taxon>Bacillati</taxon>
        <taxon>Actinomycetota</taxon>
        <taxon>Actinomycetes</taxon>
        <taxon>Streptosporangiales</taxon>
        <taxon>Streptosporangiaceae</taxon>
        <taxon>Planotetraspora</taxon>
    </lineage>
</organism>
<dbReference type="PANTHER" id="PTHR12128:SF72">
    <property type="entry name" value="DIHYDRODIPICOLINATE SYNTHASE"/>
    <property type="match status" value="1"/>
</dbReference>
<comment type="caution">
    <text evidence="5">The sequence shown here is derived from an EMBL/GenBank/DDBJ whole genome shotgun (WGS) entry which is preliminary data.</text>
</comment>
<dbReference type="EMBL" id="BONV01000028">
    <property type="protein sequence ID" value="GIG82288.1"/>
    <property type="molecule type" value="Genomic_DNA"/>
</dbReference>
<gene>
    <name evidence="5" type="ORF">Pka01_54150</name>
</gene>
<evidence type="ECO:0000256" key="2">
    <source>
        <dbReference type="PIRNR" id="PIRNR001365"/>
    </source>
</evidence>
<dbReference type="PRINTS" id="PR00146">
    <property type="entry name" value="DHPICSNTHASE"/>
</dbReference>
<dbReference type="Proteomes" id="UP000630097">
    <property type="component" value="Unassembled WGS sequence"/>
</dbReference>
<evidence type="ECO:0000256" key="4">
    <source>
        <dbReference type="PIRSR" id="PIRSR001365-2"/>
    </source>
</evidence>
<evidence type="ECO:0000256" key="3">
    <source>
        <dbReference type="PIRSR" id="PIRSR001365-1"/>
    </source>
</evidence>
<dbReference type="PIRSF" id="PIRSF001365">
    <property type="entry name" value="DHDPS"/>
    <property type="match status" value="1"/>
</dbReference>